<name>A0ABS3SW60_9FLAO</name>
<dbReference type="InterPro" id="IPR011042">
    <property type="entry name" value="6-blade_b-propeller_TolB-like"/>
</dbReference>
<evidence type="ECO:0000313" key="1">
    <source>
        <dbReference type="EMBL" id="MBO3099954.1"/>
    </source>
</evidence>
<dbReference type="Proteomes" id="UP000681315">
    <property type="component" value="Unassembled WGS sequence"/>
</dbReference>
<evidence type="ECO:0008006" key="3">
    <source>
        <dbReference type="Google" id="ProtNLM"/>
    </source>
</evidence>
<proteinExistence type="predicted"/>
<accession>A0ABS3SW60</accession>
<sequence length="290" mass="31849">MKHIINAVVVLLIASSCKYNNAVAQSTSEALKPPIATFITETLGLTHCESAVYNAKNTIIYASLIGKSEDGDGSIATINLEGKLINAKFISDLNDPKGIAITEDRLYVSDITELVEADLMTGQIIKKHSIEGIQFLNDVAIDSAGNVFVSDTRTSKIYQLDTKGNFSLWLADEDLDNPNGLLVQNKTMYVASWGSQPNGGRVSKIDMTTKSIDTVTTIIGNLDGIRPYDKDRLIISDWRSGNIHLVDDKGNTQQILQVGQSVGDIAYIPEKKLLLLPMNKQSRLLFYRLE</sequence>
<organism evidence="1 2">
    <name type="scientific">Gelidibacter pelagius</name>
    <dbReference type="NCBI Taxonomy" id="2819985"/>
    <lineage>
        <taxon>Bacteria</taxon>
        <taxon>Pseudomonadati</taxon>
        <taxon>Bacteroidota</taxon>
        <taxon>Flavobacteriia</taxon>
        <taxon>Flavobacteriales</taxon>
        <taxon>Flavobacteriaceae</taxon>
        <taxon>Gelidibacter</taxon>
    </lineage>
</organism>
<dbReference type="EMBL" id="JAGEVG010000025">
    <property type="protein sequence ID" value="MBO3099954.1"/>
    <property type="molecule type" value="Genomic_DNA"/>
</dbReference>
<dbReference type="SUPFAM" id="SSF63829">
    <property type="entry name" value="Calcium-dependent phosphotriesterase"/>
    <property type="match status" value="1"/>
</dbReference>
<dbReference type="RefSeq" id="WP_208235061.1">
    <property type="nucleotide sequence ID" value="NZ_JAGEVG010000025.1"/>
</dbReference>
<evidence type="ECO:0000313" key="2">
    <source>
        <dbReference type="Proteomes" id="UP000681315"/>
    </source>
</evidence>
<protein>
    <recommendedName>
        <fullName evidence="3">Sugar lactone lactonase YvrE</fullName>
    </recommendedName>
</protein>
<keyword evidence="2" id="KW-1185">Reference proteome</keyword>
<dbReference type="PROSITE" id="PS51257">
    <property type="entry name" value="PROKAR_LIPOPROTEIN"/>
    <property type="match status" value="1"/>
</dbReference>
<comment type="caution">
    <text evidence="1">The sequence shown here is derived from an EMBL/GenBank/DDBJ whole genome shotgun (WGS) entry which is preliminary data.</text>
</comment>
<gene>
    <name evidence="1" type="ORF">J4051_16910</name>
</gene>
<reference evidence="1 2" key="1">
    <citation type="submission" date="2021-03" db="EMBL/GenBank/DDBJ databases">
        <title>Gelidibacter sp. nov., isolated from costal sediment.</title>
        <authorList>
            <person name="Lun K.-Y."/>
        </authorList>
    </citation>
    <scope>NUCLEOTIDE SEQUENCE [LARGE SCALE GENOMIC DNA]</scope>
    <source>
        <strain evidence="1 2">DF109</strain>
    </source>
</reference>
<dbReference type="Gene3D" id="2.120.10.30">
    <property type="entry name" value="TolB, C-terminal domain"/>
    <property type="match status" value="1"/>
</dbReference>